<dbReference type="AlphaFoldDB" id="A0A1L6MWX7"/>
<dbReference type="Proteomes" id="UP000185544">
    <property type="component" value="Chromosome"/>
</dbReference>
<feature type="transmembrane region" description="Helical" evidence="1">
    <location>
        <begin position="20"/>
        <end position="44"/>
    </location>
</feature>
<dbReference type="SUPFAM" id="SSF110997">
    <property type="entry name" value="Sporulation related repeat"/>
    <property type="match status" value="1"/>
</dbReference>
<keyword evidence="1" id="KW-1133">Transmembrane helix</keyword>
<organism evidence="3 4">
    <name type="scientific">Pajaroellobacter abortibovis</name>
    <dbReference type="NCBI Taxonomy" id="1882918"/>
    <lineage>
        <taxon>Bacteria</taxon>
        <taxon>Pseudomonadati</taxon>
        <taxon>Myxococcota</taxon>
        <taxon>Polyangia</taxon>
        <taxon>Polyangiales</taxon>
        <taxon>Polyangiaceae</taxon>
    </lineage>
</organism>
<reference evidence="3 4" key="1">
    <citation type="submission" date="2016-08" db="EMBL/GenBank/DDBJ databases">
        <title>Identification and validation of antigenic proteins from Pajaroellobacter abortibovis using de-novo genome sequence assembly and reverse vaccinology.</title>
        <authorList>
            <person name="Welly B.T."/>
            <person name="Miller M.R."/>
            <person name="Stott J.L."/>
            <person name="Blanchard M.T."/>
            <person name="Islas-Trejo A.D."/>
            <person name="O'Rourke S.M."/>
            <person name="Young A.E."/>
            <person name="Medrano J.F."/>
            <person name="Van Eenennaam A.L."/>
        </authorList>
    </citation>
    <scope>NUCLEOTIDE SEQUENCE [LARGE SCALE GENOMIC DNA]</scope>
    <source>
        <strain evidence="3 4">BTF92-0548A/99-0131</strain>
    </source>
</reference>
<feature type="domain" description="SPOR" evidence="2">
    <location>
        <begin position="189"/>
        <end position="269"/>
    </location>
</feature>
<dbReference type="RefSeq" id="WP_075276567.1">
    <property type="nucleotide sequence ID" value="NZ_CP016908.1"/>
</dbReference>
<evidence type="ECO:0000313" key="3">
    <source>
        <dbReference type="EMBL" id="APR99917.1"/>
    </source>
</evidence>
<evidence type="ECO:0000313" key="4">
    <source>
        <dbReference type="Proteomes" id="UP000185544"/>
    </source>
</evidence>
<dbReference type="Pfam" id="PF05036">
    <property type="entry name" value="SPOR"/>
    <property type="match status" value="1"/>
</dbReference>
<dbReference type="GO" id="GO:0042834">
    <property type="term" value="F:peptidoglycan binding"/>
    <property type="evidence" value="ECO:0007669"/>
    <property type="project" value="InterPro"/>
</dbReference>
<keyword evidence="1" id="KW-0472">Membrane</keyword>
<gene>
    <name evidence="3" type="ORF">BCY86_03900</name>
</gene>
<dbReference type="OrthoDB" id="7063246at2"/>
<proteinExistence type="predicted"/>
<dbReference type="InterPro" id="IPR007730">
    <property type="entry name" value="SPOR-like_dom"/>
</dbReference>
<dbReference type="EMBL" id="CP016908">
    <property type="protein sequence ID" value="APR99917.1"/>
    <property type="molecule type" value="Genomic_DNA"/>
</dbReference>
<keyword evidence="4" id="KW-1185">Reference proteome</keyword>
<protein>
    <recommendedName>
        <fullName evidence="2">SPOR domain-containing protein</fullName>
    </recommendedName>
</protein>
<evidence type="ECO:0000256" key="1">
    <source>
        <dbReference type="SAM" id="Phobius"/>
    </source>
</evidence>
<keyword evidence="1" id="KW-0812">Transmembrane</keyword>
<accession>A0A1L6MWX7</accession>
<dbReference type="InterPro" id="IPR036680">
    <property type="entry name" value="SPOR-like_sf"/>
</dbReference>
<evidence type="ECO:0000259" key="2">
    <source>
        <dbReference type="PROSITE" id="PS51724"/>
    </source>
</evidence>
<dbReference type="Gene3D" id="3.30.70.1070">
    <property type="entry name" value="Sporulation related repeat"/>
    <property type="match status" value="1"/>
</dbReference>
<dbReference type="PROSITE" id="PS51724">
    <property type="entry name" value="SPOR"/>
    <property type="match status" value="1"/>
</dbReference>
<dbReference type="KEGG" id="pabo:BCY86_03900"/>
<dbReference type="STRING" id="1882918.BCY86_03900"/>
<name>A0A1L6MWX7_9BACT</name>
<sequence length="273" mass="29920">MESIPPFPTSTSSPSSVEPSVPVGISLAFIALAAAFLLFAILVLSGRRTFAIFHPDQAVLDLNPLLNDQERSSHPYQSDQFLKEVTFPSILSDKPSPTTALAVVKNSFSSHPDENPKEPPVADTYRGNDVQEITIRPPLPVAKKLARASLLPARYVLHLSPVVTRSKDALSRMAGEAVQFPSTTPSSEGADPDGYQLQITSFASLQDARVFVDQLRARGHKAYFVMSQVSGREPLYRVRIGPFPSKQAAAAYRVTFEAKEHIVPFLLFHVSHE</sequence>